<keyword evidence="5" id="KW-0808">Transferase</keyword>
<dbReference type="FunFam" id="3.80.10.10:FF:000383">
    <property type="entry name" value="Leucine-rich repeat receptor protein kinase EMS1"/>
    <property type="match status" value="2"/>
</dbReference>
<dbReference type="Gene3D" id="3.80.10.10">
    <property type="entry name" value="Ribonuclease Inhibitor"/>
    <property type="match status" value="2"/>
</dbReference>
<name>A0A9N8HLH4_9STRA</name>
<keyword evidence="4" id="KW-0472">Membrane</keyword>
<keyword evidence="6" id="KW-1185">Reference proteome</keyword>
<feature type="compositionally biased region" description="Polar residues" evidence="3">
    <location>
        <begin position="186"/>
        <end position="197"/>
    </location>
</feature>
<dbReference type="SUPFAM" id="SSF52058">
    <property type="entry name" value="L domain-like"/>
    <property type="match status" value="1"/>
</dbReference>
<evidence type="ECO:0000256" key="2">
    <source>
        <dbReference type="ARBA" id="ARBA00022737"/>
    </source>
</evidence>
<gene>
    <name evidence="5" type="ORF">SEMRO_820_G207220.1</name>
</gene>
<feature type="compositionally biased region" description="Low complexity" evidence="3">
    <location>
        <begin position="167"/>
        <end position="185"/>
    </location>
</feature>
<feature type="region of interest" description="Disordered" evidence="3">
    <location>
        <begin position="381"/>
        <end position="405"/>
    </location>
</feature>
<feature type="compositionally biased region" description="Polar residues" evidence="3">
    <location>
        <begin position="1"/>
        <end position="10"/>
    </location>
</feature>
<dbReference type="InterPro" id="IPR001611">
    <property type="entry name" value="Leu-rich_rpt"/>
</dbReference>
<accession>A0A9N8HLH4</accession>
<feature type="region of interest" description="Disordered" evidence="3">
    <location>
        <begin position="246"/>
        <end position="279"/>
    </location>
</feature>
<keyword evidence="4" id="KW-1133">Transmembrane helix</keyword>
<keyword evidence="5" id="KW-0418">Kinase</keyword>
<feature type="compositionally biased region" description="Polar residues" evidence="3">
    <location>
        <begin position="255"/>
        <end position="270"/>
    </location>
</feature>
<keyword evidence="4" id="KW-0812">Transmembrane</keyword>
<evidence type="ECO:0000313" key="5">
    <source>
        <dbReference type="EMBL" id="CAB9516987.1"/>
    </source>
</evidence>
<evidence type="ECO:0000256" key="3">
    <source>
        <dbReference type="SAM" id="MobiDB-lite"/>
    </source>
</evidence>
<dbReference type="PANTHER" id="PTHR47988">
    <property type="entry name" value="SOMATIC EMBRYOGENESIS RECEPTOR KINASE 1"/>
    <property type="match status" value="1"/>
</dbReference>
<dbReference type="Proteomes" id="UP001153069">
    <property type="component" value="Unassembled WGS sequence"/>
</dbReference>
<keyword evidence="1" id="KW-0732">Signal</keyword>
<keyword evidence="2" id="KW-0677">Repeat</keyword>
<evidence type="ECO:0000256" key="1">
    <source>
        <dbReference type="ARBA" id="ARBA00022729"/>
    </source>
</evidence>
<feature type="region of interest" description="Disordered" evidence="3">
    <location>
        <begin position="337"/>
        <end position="366"/>
    </location>
</feature>
<comment type="caution">
    <text evidence="5">The sequence shown here is derived from an EMBL/GenBank/DDBJ whole genome shotgun (WGS) entry which is preliminary data.</text>
</comment>
<dbReference type="EMBL" id="CAICTM010000819">
    <property type="protein sequence ID" value="CAB9516987.1"/>
    <property type="molecule type" value="Genomic_DNA"/>
</dbReference>
<reference evidence="5" key="1">
    <citation type="submission" date="2020-06" db="EMBL/GenBank/DDBJ databases">
        <authorList>
            <consortium name="Plant Systems Biology data submission"/>
        </authorList>
    </citation>
    <scope>NUCLEOTIDE SEQUENCE</scope>
    <source>
        <strain evidence="5">D6</strain>
    </source>
</reference>
<protein>
    <submittedName>
        <fullName evidence="5">LRR receptor-like serine threonine-protein kinase</fullName>
    </submittedName>
</protein>
<sequence length="1000" mass="108532">MANEAPSNSAPIGGRPKDDCSPQQNQSPPMMLGDSSDGVDGKLKSNDTSHDAFIKEQERNGRMNPAIALALNNTSSGELDTSPRGIKSGNKKVRMTVSPARKQKTEIKNAPKNNATTDDRQQQQTSRTGNDWMKEIKEQERIAQESPAIALALNNNTSHGSLPPPAAAAARSQRTTRTSTPATQTVAGSGSTGQKKTGAQKETPPTFQQPTRPDLEKLGTTMKSVPIAPSAMPAAQFENFQSGDQLSFLPKKSSKPNSSVTPPTFQQPNGTFPEKMEEGESYLGDSSEDLMKATVMWSRQRDPVSDLGIITHNAAAPNSEIIPTSDTANRTVFREEEGGSLMDSRRAKKRISGPVQPGAFGAAPGMQPTRVASIRYCNLTQPGPDDAHHNPHHSHPNVSVDTTHDPTTLPVVIDVETRTAYSMGLVEATAVIGESTDIILGQADSYHGPTADEAQQNRDQKKRYYKGTIFCLAVVPIIIVLILLLSGVFEKAPKLSVVISTEAPSNAPSGSPTVAPTPFIVPLPEYTVNTLQNGPLDSPQERAYRWIRDDPNSEEYSDARKQQRFALATFYYASNGDKGMWTRQDDWMSYDVHECEWFSRWIRLGPDFPEICDEEGNYQALILTRNGLSGSLPQELVLLTKLEVFDVATNEIRGTIPSHIGLMTSLYELILDINKLTGEAPSEIGQLTRLECFFVHTNPLTGTIMTEVGLLTNMIDFEWADTSMSGTVPSEMGRLSLLEFLYLHTNSAMTGTIMTEIGLLTKMVDFQWAVTMTKGTIPTEVGLMTQMTALWLDENLLEGPLPSELGLLSNLSLVLSLYTQFLTGTIPTEIGRLTGLESLYLDANSLSGIIPSEVGSCVKAEEIFLEENDLRGTIPSELGGLTLLESIVLSSTSLSGSIPSELGRLSLLIQLNLDGTNLSGTVPAELGNVGFNRGIESLKLNDTLLTGEVPADLCDIPEVSFDCSDHLCGCDCVCQFVAQGSVESSGRPRASREYDIFDNP</sequence>
<feature type="transmembrane region" description="Helical" evidence="4">
    <location>
        <begin position="467"/>
        <end position="489"/>
    </location>
</feature>
<dbReference type="Pfam" id="PF00560">
    <property type="entry name" value="LRR_1"/>
    <property type="match status" value="1"/>
</dbReference>
<feature type="region of interest" description="Disordered" evidence="3">
    <location>
        <begin position="1"/>
        <end position="136"/>
    </location>
</feature>
<dbReference type="InterPro" id="IPR032675">
    <property type="entry name" value="LRR_dom_sf"/>
</dbReference>
<feature type="region of interest" description="Disordered" evidence="3">
    <location>
        <begin position="152"/>
        <end position="214"/>
    </location>
</feature>
<feature type="compositionally biased region" description="Basic and acidic residues" evidence="3">
    <location>
        <begin position="39"/>
        <end position="61"/>
    </location>
</feature>
<dbReference type="AlphaFoldDB" id="A0A9N8HLH4"/>
<evidence type="ECO:0000256" key="4">
    <source>
        <dbReference type="SAM" id="Phobius"/>
    </source>
</evidence>
<dbReference type="GO" id="GO:0016301">
    <property type="term" value="F:kinase activity"/>
    <property type="evidence" value="ECO:0007669"/>
    <property type="project" value="UniProtKB-KW"/>
</dbReference>
<evidence type="ECO:0000313" key="6">
    <source>
        <dbReference type="Proteomes" id="UP001153069"/>
    </source>
</evidence>
<keyword evidence="5" id="KW-0675">Receptor</keyword>
<proteinExistence type="predicted"/>
<organism evidence="5 6">
    <name type="scientific">Seminavis robusta</name>
    <dbReference type="NCBI Taxonomy" id="568900"/>
    <lineage>
        <taxon>Eukaryota</taxon>
        <taxon>Sar</taxon>
        <taxon>Stramenopiles</taxon>
        <taxon>Ochrophyta</taxon>
        <taxon>Bacillariophyta</taxon>
        <taxon>Bacillariophyceae</taxon>
        <taxon>Bacillariophycidae</taxon>
        <taxon>Naviculales</taxon>
        <taxon>Naviculaceae</taxon>
        <taxon>Seminavis</taxon>
    </lineage>
</organism>